<dbReference type="SUPFAM" id="SSF51735">
    <property type="entry name" value="NAD(P)-binding Rossmann-fold domains"/>
    <property type="match status" value="1"/>
</dbReference>
<dbReference type="InterPro" id="IPR012349">
    <property type="entry name" value="Split_barrel_FMN-bd"/>
</dbReference>
<dbReference type="SUPFAM" id="SSF50475">
    <property type="entry name" value="FMN-binding split barrel"/>
    <property type="match status" value="1"/>
</dbReference>
<dbReference type="PANTHER" id="PTHR34818">
    <property type="entry name" value="PROTEIN BLI-3"/>
    <property type="match status" value="1"/>
</dbReference>
<gene>
    <name evidence="4" type="ORF">AAF712_001716</name>
</gene>
<dbReference type="Pfam" id="PF00106">
    <property type="entry name" value="adh_short"/>
    <property type="match status" value="1"/>
</dbReference>
<sequence>MAPTSRIILVTGSNTGVGYELVKFLADRGHTVYLSGRDEVLVQDAAKRLKEEHNLTVKFLHLDVTKEESVNAAKAVIEKAEGRLDVLVNNAAIFPGFYAPSELPAEILAKTLDVNYVGVVRVTTAFLPLIRKSLGKGVILNVSSGSGSHYYQSNFPERYSHQVAAYYGSKAALNAYTISLAKELKESGIRVNSATPGLTKTQFNGFLEGARPVTEGAEAILPWAILDDEDDRTDPPVIYKEADGINKESLQLLTTTTTSYTKHRNKMSFSNTSTGDKPADPYTAKNADDATTDQKIKGFEKFVTSAKYGMMTTHDTNSDKLVSRCMAVAATESGGIDLLFFTNTESHKTDELQHNPATNIAFVNSSGEWASVSGKAEVLTERSLVKKHYTSSLKAWVGDLKDGKHDGSENDPRLGIIRVNTQTVIYAVSHKTFVGTAVEVAKGAVTGETANVNKLREITEAEIQTWRSLHKNN</sequence>
<feature type="region of interest" description="Disordered" evidence="2">
    <location>
        <begin position="266"/>
        <end position="288"/>
    </location>
</feature>
<evidence type="ECO:0000259" key="3">
    <source>
        <dbReference type="Pfam" id="PF16242"/>
    </source>
</evidence>
<dbReference type="PRINTS" id="PR00081">
    <property type="entry name" value="GDHRDH"/>
</dbReference>
<dbReference type="Pfam" id="PF16242">
    <property type="entry name" value="Pyrid_ox_like"/>
    <property type="match status" value="1"/>
</dbReference>
<dbReference type="Gene3D" id="3.40.50.720">
    <property type="entry name" value="NAD(P)-binding Rossmann-like Domain"/>
    <property type="match status" value="1"/>
</dbReference>
<accession>A0ABR3AB78</accession>
<dbReference type="InterPro" id="IPR036291">
    <property type="entry name" value="NAD(P)-bd_dom_sf"/>
</dbReference>
<evidence type="ECO:0000256" key="1">
    <source>
        <dbReference type="RuleBase" id="RU000363"/>
    </source>
</evidence>
<comment type="similarity">
    <text evidence="1">Belongs to the short-chain dehydrogenases/reductases (SDR) family.</text>
</comment>
<dbReference type="InterPro" id="IPR038725">
    <property type="entry name" value="YdaG_split_barrel_FMN-bd"/>
</dbReference>
<dbReference type="Gene3D" id="2.30.110.10">
    <property type="entry name" value="Electron Transport, Fmn-binding Protein, Chain A"/>
    <property type="match status" value="1"/>
</dbReference>
<protein>
    <recommendedName>
        <fullName evidence="3">General stress protein FMN-binding split barrel domain-containing protein</fullName>
    </recommendedName>
</protein>
<proteinExistence type="inferred from homology"/>
<keyword evidence="5" id="KW-1185">Reference proteome</keyword>
<evidence type="ECO:0000313" key="5">
    <source>
        <dbReference type="Proteomes" id="UP001437256"/>
    </source>
</evidence>
<comment type="caution">
    <text evidence="4">The sequence shown here is derived from an EMBL/GenBank/DDBJ whole genome shotgun (WGS) entry which is preliminary data.</text>
</comment>
<organism evidence="4 5">
    <name type="scientific">Marasmius tenuissimus</name>
    <dbReference type="NCBI Taxonomy" id="585030"/>
    <lineage>
        <taxon>Eukaryota</taxon>
        <taxon>Fungi</taxon>
        <taxon>Dikarya</taxon>
        <taxon>Basidiomycota</taxon>
        <taxon>Agaricomycotina</taxon>
        <taxon>Agaricomycetes</taxon>
        <taxon>Agaricomycetidae</taxon>
        <taxon>Agaricales</taxon>
        <taxon>Marasmiineae</taxon>
        <taxon>Marasmiaceae</taxon>
        <taxon>Marasmius</taxon>
    </lineage>
</organism>
<dbReference type="PRINTS" id="PR00080">
    <property type="entry name" value="SDRFAMILY"/>
</dbReference>
<reference evidence="4 5" key="1">
    <citation type="submission" date="2024-05" db="EMBL/GenBank/DDBJ databases">
        <title>A draft genome resource for the thread blight pathogen Marasmius tenuissimus strain MS-2.</title>
        <authorList>
            <person name="Yulfo-Soto G.E."/>
            <person name="Baruah I.K."/>
            <person name="Amoako-Attah I."/>
            <person name="Bukari Y."/>
            <person name="Meinhardt L.W."/>
            <person name="Bailey B.A."/>
            <person name="Cohen S.P."/>
        </authorList>
    </citation>
    <scope>NUCLEOTIDE SEQUENCE [LARGE SCALE GENOMIC DNA]</scope>
    <source>
        <strain evidence="4 5">MS-2</strain>
    </source>
</reference>
<evidence type="ECO:0000313" key="4">
    <source>
        <dbReference type="EMBL" id="KAL0071156.1"/>
    </source>
</evidence>
<feature type="domain" description="General stress protein FMN-binding split barrel" evidence="3">
    <location>
        <begin position="296"/>
        <end position="450"/>
    </location>
</feature>
<dbReference type="Proteomes" id="UP001437256">
    <property type="component" value="Unassembled WGS sequence"/>
</dbReference>
<evidence type="ECO:0000256" key="2">
    <source>
        <dbReference type="SAM" id="MobiDB-lite"/>
    </source>
</evidence>
<dbReference type="PANTHER" id="PTHR34818:SF1">
    <property type="entry name" value="PROTEIN BLI-3"/>
    <property type="match status" value="1"/>
</dbReference>
<dbReference type="InterPro" id="IPR002347">
    <property type="entry name" value="SDR_fam"/>
</dbReference>
<name>A0ABR3AB78_9AGAR</name>
<dbReference type="EMBL" id="JBBXMP010000004">
    <property type="protein sequence ID" value="KAL0071156.1"/>
    <property type="molecule type" value="Genomic_DNA"/>
</dbReference>
<dbReference type="InterPro" id="IPR052917">
    <property type="entry name" value="Stress-Dev_Protein"/>
</dbReference>